<sequence>MGVLNPAGSLRHIFPALDHDRSTAAKPGLPTLHLPCSKMEVMQHLEQRWTHADELTISGRLTDKHWRSDLPNTWLMTEQKSNGELEPWSELNNVRQCSWP</sequence>
<evidence type="ECO:0000313" key="2">
    <source>
        <dbReference type="Proteomes" id="UP000050525"/>
    </source>
</evidence>
<name>A0A151P1F5_ALLMI</name>
<dbReference type="Proteomes" id="UP000050525">
    <property type="component" value="Unassembled WGS sequence"/>
</dbReference>
<keyword evidence="2" id="KW-1185">Reference proteome</keyword>
<dbReference type="AlphaFoldDB" id="A0A151P1F5"/>
<dbReference type="EMBL" id="AKHW03001304">
    <property type="protein sequence ID" value="KYO42934.1"/>
    <property type="molecule type" value="Genomic_DNA"/>
</dbReference>
<evidence type="ECO:0000313" key="1">
    <source>
        <dbReference type="EMBL" id="KYO42934.1"/>
    </source>
</evidence>
<gene>
    <name evidence="1" type="ORF">Y1Q_0016928</name>
</gene>
<organism evidence="1 2">
    <name type="scientific">Alligator mississippiensis</name>
    <name type="common">American alligator</name>
    <dbReference type="NCBI Taxonomy" id="8496"/>
    <lineage>
        <taxon>Eukaryota</taxon>
        <taxon>Metazoa</taxon>
        <taxon>Chordata</taxon>
        <taxon>Craniata</taxon>
        <taxon>Vertebrata</taxon>
        <taxon>Euteleostomi</taxon>
        <taxon>Archelosauria</taxon>
        <taxon>Archosauria</taxon>
        <taxon>Crocodylia</taxon>
        <taxon>Alligatoridae</taxon>
        <taxon>Alligatorinae</taxon>
        <taxon>Alligator</taxon>
    </lineage>
</organism>
<reference evidence="1 2" key="1">
    <citation type="journal article" date="2012" name="Genome Biol.">
        <title>Sequencing three crocodilian genomes to illuminate the evolution of archosaurs and amniotes.</title>
        <authorList>
            <person name="St John J.A."/>
            <person name="Braun E.L."/>
            <person name="Isberg S.R."/>
            <person name="Miles L.G."/>
            <person name="Chong A.Y."/>
            <person name="Gongora J."/>
            <person name="Dalzell P."/>
            <person name="Moran C."/>
            <person name="Bed'hom B."/>
            <person name="Abzhanov A."/>
            <person name="Burgess S.C."/>
            <person name="Cooksey A.M."/>
            <person name="Castoe T.A."/>
            <person name="Crawford N.G."/>
            <person name="Densmore L.D."/>
            <person name="Drew J.C."/>
            <person name="Edwards S.V."/>
            <person name="Faircloth B.C."/>
            <person name="Fujita M.K."/>
            <person name="Greenwold M.J."/>
            <person name="Hoffmann F.G."/>
            <person name="Howard J.M."/>
            <person name="Iguchi T."/>
            <person name="Janes D.E."/>
            <person name="Khan S.Y."/>
            <person name="Kohno S."/>
            <person name="de Koning A.J."/>
            <person name="Lance S.L."/>
            <person name="McCarthy F.M."/>
            <person name="McCormack J.E."/>
            <person name="Merchant M.E."/>
            <person name="Peterson D.G."/>
            <person name="Pollock D.D."/>
            <person name="Pourmand N."/>
            <person name="Raney B.J."/>
            <person name="Roessler K.A."/>
            <person name="Sanford J.R."/>
            <person name="Sawyer R.H."/>
            <person name="Schmidt C.J."/>
            <person name="Triplett E.W."/>
            <person name="Tuberville T.D."/>
            <person name="Venegas-Anaya M."/>
            <person name="Howard J.T."/>
            <person name="Jarvis E.D."/>
            <person name="Guillette L.J.Jr."/>
            <person name="Glenn T.C."/>
            <person name="Green R.E."/>
            <person name="Ray D.A."/>
        </authorList>
    </citation>
    <scope>NUCLEOTIDE SEQUENCE [LARGE SCALE GENOMIC DNA]</scope>
    <source>
        <strain evidence="1">KSC_2009_1</strain>
    </source>
</reference>
<proteinExistence type="predicted"/>
<accession>A0A151P1F5</accession>
<comment type="caution">
    <text evidence="1">The sequence shown here is derived from an EMBL/GenBank/DDBJ whole genome shotgun (WGS) entry which is preliminary data.</text>
</comment>
<protein>
    <submittedName>
        <fullName evidence="1">Uncharacterized protein</fullName>
    </submittedName>
</protein>